<protein>
    <submittedName>
        <fullName evidence="2">Uncharacterized protein</fullName>
    </submittedName>
</protein>
<keyword evidence="3" id="KW-1185">Reference proteome</keyword>
<dbReference type="AlphaFoldDB" id="A0A1Q9CBH7"/>
<evidence type="ECO:0000256" key="1">
    <source>
        <dbReference type="SAM" id="MobiDB-lite"/>
    </source>
</evidence>
<name>A0A1Q9CBH7_SYMMI</name>
<proteinExistence type="predicted"/>
<sequence>MPYLSAMNMAFANAQVPCERPETALTVSQDTDWHFDVPNEHSNQVNPTSRRSRVSPHPLLVPKQDLVDPDVVTGVQMPSTPARKFKLDRFPWCSVVHGHMLQKENGCTLYHGVRT</sequence>
<comment type="caution">
    <text evidence="2">The sequence shown here is derived from an EMBL/GenBank/DDBJ whole genome shotgun (WGS) entry which is preliminary data.</text>
</comment>
<reference evidence="2 3" key="1">
    <citation type="submission" date="2016-02" db="EMBL/GenBank/DDBJ databases">
        <title>Genome analysis of coral dinoflagellate symbionts highlights evolutionary adaptations to a symbiotic lifestyle.</title>
        <authorList>
            <person name="Aranda M."/>
            <person name="Li Y."/>
            <person name="Liew Y.J."/>
            <person name="Baumgarten S."/>
            <person name="Simakov O."/>
            <person name="Wilson M."/>
            <person name="Piel J."/>
            <person name="Ashoor H."/>
            <person name="Bougouffa S."/>
            <person name="Bajic V.B."/>
            <person name="Ryu T."/>
            <person name="Ravasi T."/>
            <person name="Bayer T."/>
            <person name="Micklem G."/>
            <person name="Kim H."/>
            <person name="Bhak J."/>
            <person name="Lajeunesse T.C."/>
            <person name="Voolstra C.R."/>
        </authorList>
    </citation>
    <scope>NUCLEOTIDE SEQUENCE [LARGE SCALE GENOMIC DNA]</scope>
    <source>
        <strain evidence="2 3">CCMP2467</strain>
    </source>
</reference>
<gene>
    <name evidence="2" type="ORF">AK812_SmicGene39333</name>
</gene>
<feature type="compositionally biased region" description="Polar residues" evidence="1">
    <location>
        <begin position="40"/>
        <end position="49"/>
    </location>
</feature>
<organism evidence="2 3">
    <name type="scientific">Symbiodinium microadriaticum</name>
    <name type="common">Dinoflagellate</name>
    <name type="synonym">Zooxanthella microadriatica</name>
    <dbReference type="NCBI Taxonomy" id="2951"/>
    <lineage>
        <taxon>Eukaryota</taxon>
        <taxon>Sar</taxon>
        <taxon>Alveolata</taxon>
        <taxon>Dinophyceae</taxon>
        <taxon>Suessiales</taxon>
        <taxon>Symbiodiniaceae</taxon>
        <taxon>Symbiodinium</taxon>
    </lineage>
</organism>
<accession>A0A1Q9CBH7</accession>
<evidence type="ECO:0000313" key="3">
    <source>
        <dbReference type="Proteomes" id="UP000186817"/>
    </source>
</evidence>
<feature type="region of interest" description="Disordered" evidence="1">
    <location>
        <begin position="36"/>
        <end position="62"/>
    </location>
</feature>
<dbReference type="EMBL" id="LSRX01001395">
    <property type="protein sequence ID" value="OLP80271.1"/>
    <property type="molecule type" value="Genomic_DNA"/>
</dbReference>
<dbReference type="Proteomes" id="UP000186817">
    <property type="component" value="Unassembled WGS sequence"/>
</dbReference>
<dbReference type="OrthoDB" id="411654at2759"/>
<evidence type="ECO:0000313" key="2">
    <source>
        <dbReference type="EMBL" id="OLP80271.1"/>
    </source>
</evidence>